<dbReference type="PANTHER" id="PTHR24180:SF45">
    <property type="entry name" value="POLY [ADP-RIBOSE] POLYMERASE TANKYRASE"/>
    <property type="match status" value="1"/>
</dbReference>
<keyword evidence="1" id="KW-0677">Repeat</keyword>
<dbReference type="SMART" id="SM00248">
    <property type="entry name" value="ANK"/>
    <property type="match status" value="3"/>
</dbReference>
<dbReference type="Proteomes" id="UP000006546">
    <property type="component" value="Chromosome"/>
</dbReference>
<dbReference type="KEGG" id="tbe:Trebr_1150"/>
<dbReference type="EMBL" id="CP002696">
    <property type="protein sequence ID" value="AEE16578.1"/>
    <property type="molecule type" value="Genomic_DNA"/>
</dbReference>
<evidence type="ECO:0000256" key="3">
    <source>
        <dbReference type="PROSITE-ProRule" id="PRU00023"/>
    </source>
</evidence>
<evidence type="ECO:0000256" key="2">
    <source>
        <dbReference type="ARBA" id="ARBA00023043"/>
    </source>
</evidence>
<name>F4LKY1_TREBD</name>
<keyword evidence="2 3" id="KW-0040">ANK repeat</keyword>
<dbReference type="PANTHER" id="PTHR24180">
    <property type="entry name" value="CYCLIN-DEPENDENT KINASE INHIBITOR 2C-RELATED"/>
    <property type="match status" value="1"/>
</dbReference>
<protein>
    <submittedName>
        <fullName evidence="4">Uncharacterized protein</fullName>
    </submittedName>
</protein>
<dbReference type="Pfam" id="PF00023">
    <property type="entry name" value="Ank"/>
    <property type="match status" value="1"/>
</dbReference>
<keyword evidence="5" id="KW-1185">Reference proteome</keyword>
<dbReference type="HOGENOM" id="CLU_077687_0_0_12"/>
<evidence type="ECO:0000313" key="5">
    <source>
        <dbReference type="Proteomes" id="UP000006546"/>
    </source>
</evidence>
<sequence length="311" mass="33884">MDMNWLIVASSAQAAQLDCLNALLRTYNAHIDVFLPDTQDVPRTVWERLPDIDYCVFICDVSFWEIPPVAYMFGYLTGKEIPVFGVGAGTACVPGDIPFLSCVYRRFETLPLLTDMLTGTLPEYVRKENQKKSRKKLLEQGIPFNPDSFAFHVASGDEKECTLFLDAGIDVNSRDAAGTPMLCTAVRYNRKNLVQTFLKQGADVNAVSKDRGYSPVMDAVWKSNADIVRLLLSKGADIGGVSRDGQPVLVLAVGTGNEEICRMLVEHGADPDACDSMGMSANAYAKLFKKDALVALFAQAGTRKAAHGAGA</sequence>
<dbReference type="AlphaFoldDB" id="F4LKY1"/>
<dbReference type="OrthoDB" id="368967at2"/>
<dbReference type="PROSITE" id="PS50088">
    <property type="entry name" value="ANK_REPEAT"/>
    <property type="match status" value="3"/>
</dbReference>
<gene>
    <name evidence="4" type="ordered locus">Trebr_1150</name>
</gene>
<dbReference type="Pfam" id="PF12796">
    <property type="entry name" value="Ank_2"/>
    <property type="match status" value="1"/>
</dbReference>
<dbReference type="SUPFAM" id="SSF48403">
    <property type="entry name" value="Ankyrin repeat"/>
    <property type="match status" value="1"/>
</dbReference>
<proteinExistence type="predicted"/>
<dbReference type="Gene3D" id="1.25.40.20">
    <property type="entry name" value="Ankyrin repeat-containing domain"/>
    <property type="match status" value="1"/>
</dbReference>
<dbReference type="InterPro" id="IPR002110">
    <property type="entry name" value="Ankyrin_rpt"/>
</dbReference>
<dbReference type="eggNOG" id="COG0666">
    <property type="taxonomic scope" value="Bacteria"/>
</dbReference>
<dbReference type="InterPro" id="IPR051637">
    <property type="entry name" value="Ank_repeat_dom-contain_49"/>
</dbReference>
<feature type="repeat" description="ANK" evidence="3">
    <location>
        <begin position="244"/>
        <end position="276"/>
    </location>
</feature>
<evidence type="ECO:0000313" key="4">
    <source>
        <dbReference type="EMBL" id="AEE16578.1"/>
    </source>
</evidence>
<dbReference type="InterPro" id="IPR036770">
    <property type="entry name" value="Ankyrin_rpt-contain_sf"/>
</dbReference>
<evidence type="ECO:0000256" key="1">
    <source>
        <dbReference type="ARBA" id="ARBA00022737"/>
    </source>
</evidence>
<dbReference type="PROSITE" id="PS50297">
    <property type="entry name" value="ANK_REP_REGION"/>
    <property type="match status" value="2"/>
</dbReference>
<feature type="repeat" description="ANK" evidence="3">
    <location>
        <begin position="211"/>
        <end position="243"/>
    </location>
</feature>
<dbReference type="STRING" id="906968.Trebr_1150"/>
<organism evidence="4 5">
    <name type="scientific">Treponema brennaborense (strain DSM 12168 / CIP 105900 / DD5/3)</name>
    <dbReference type="NCBI Taxonomy" id="906968"/>
    <lineage>
        <taxon>Bacteria</taxon>
        <taxon>Pseudomonadati</taxon>
        <taxon>Spirochaetota</taxon>
        <taxon>Spirochaetia</taxon>
        <taxon>Spirochaetales</taxon>
        <taxon>Treponemataceae</taxon>
        <taxon>Treponema</taxon>
    </lineage>
</organism>
<accession>F4LKY1</accession>
<reference evidence="5" key="1">
    <citation type="submission" date="2011-04" db="EMBL/GenBank/DDBJ databases">
        <title>The complete genome of Treponema brennaborense DSM 12168.</title>
        <authorList>
            <person name="Lucas S."/>
            <person name="Han J."/>
            <person name="Lapidus A."/>
            <person name="Bruce D."/>
            <person name="Goodwin L."/>
            <person name="Pitluck S."/>
            <person name="Peters L."/>
            <person name="Kyrpides N."/>
            <person name="Mavromatis K."/>
            <person name="Ivanova N."/>
            <person name="Mikhailova N."/>
            <person name="Pagani I."/>
            <person name="Teshima H."/>
            <person name="Detter J.C."/>
            <person name="Tapia R."/>
            <person name="Han C."/>
            <person name="Land M."/>
            <person name="Hauser L."/>
            <person name="Markowitz V."/>
            <person name="Cheng J.-F."/>
            <person name="Hugenholtz P."/>
            <person name="Woyke T."/>
            <person name="Wu D."/>
            <person name="Gronow S."/>
            <person name="Wellnitz S."/>
            <person name="Brambilla E."/>
            <person name="Klenk H.-P."/>
            <person name="Eisen J.A."/>
        </authorList>
    </citation>
    <scope>NUCLEOTIDE SEQUENCE [LARGE SCALE GENOMIC DNA]</scope>
    <source>
        <strain evidence="5">DSM 12168 / CIP 105900 / DD5/3</strain>
    </source>
</reference>
<feature type="repeat" description="ANK" evidence="3">
    <location>
        <begin position="177"/>
        <end position="209"/>
    </location>
</feature>